<evidence type="ECO:0000259" key="2">
    <source>
        <dbReference type="Pfam" id="PF01965"/>
    </source>
</evidence>
<name>E3DP93_HALPG</name>
<dbReference type="FunFam" id="3.40.50.880:FF:000015">
    <property type="entry name" value="Protein DJ-1 homolog C"/>
    <property type="match status" value="1"/>
</dbReference>
<dbReference type="Pfam" id="PF01965">
    <property type="entry name" value="DJ-1_PfpI"/>
    <property type="match status" value="1"/>
</dbReference>
<protein>
    <submittedName>
        <fullName evidence="3">DJ-1 family protein</fullName>
    </submittedName>
</protein>
<dbReference type="KEGG" id="hpk:Hprae_0490"/>
<dbReference type="InterPro" id="IPR006287">
    <property type="entry name" value="DJ-1"/>
</dbReference>
<dbReference type="OrthoDB" id="9800516at2"/>
<sequence>MAKILIPLASGFEEIEAITNIDVLRRAGLEVLTAGIGSKEIEGDHGIKVKTDTTIEEVKVEDLKAVVLPGGMPGASNLRDSNQLLNIIKKLSEENKLCAAICAAPIVLEAAGILDGKKATSYPGFDKDMSSCNYQNDRVVIDGNLITGRGPGVAMEFAMTIVECLIDEETKRELQKSMIVKN</sequence>
<proteinExistence type="predicted"/>
<dbReference type="PANTHER" id="PTHR48094:SF12">
    <property type="entry name" value="PARKINSON DISEASE PROTEIN 7 HOMOLOG"/>
    <property type="match status" value="1"/>
</dbReference>
<reference evidence="4" key="1">
    <citation type="submission" date="2010-10" db="EMBL/GenBank/DDBJ databases">
        <title>The complete genome of Halanaerobium praevalens DSM 2228.</title>
        <authorList>
            <consortium name="US DOE Joint Genome Institute (JGI-PGF)"/>
            <person name="Lucas S."/>
            <person name="Copeland A."/>
            <person name="Lapidus A."/>
            <person name="Glavina del Rio T."/>
            <person name="Dalin E."/>
            <person name="Tice H."/>
            <person name="Bruce D."/>
            <person name="Goodwin L."/>
            <person name="Pitluck S."/>
            <person name="Kyrpides N."/>
            <person name="Mavromatis K."/>
            <person name="Ivanova N."/>
            <person name="Ovchinnikova G."/>
            <person name="Chertkov O."/>
            <person name="Detter J.C."/>
            <person name="Han C."/>
            <person name="Larimer F."/>
            <person name="Land M."/>
            <person name="Hauser L."/>
            <person name="Markowitz V."/>
            <person name="Cheng J.-F."/>
            <person name="Hugenholtz P."/>
            <person name="Woyke T."/>
            <person name="Wu D."/>
            <person name="Tindall B."/>
            <person name="Pomrenke H.G."/>
            <person name="Brambilla E."/>
            <person name="Klenk H.-P."/>
            <person name="Eisen J.A."/>
        </authorList>
    </citation>
    <scope>NUCLEOTIDE SEQUENCE [LARGE SCALE GENOMIC DNA]</scope>
    <source>
        <strain evidence="4">ATCC 33744 / DSM 2228 / GSL</strain>
    </source>
</reference>
<dbReference type="InterPro" id="IPR002818">
    <property type="entry name" value="DJ-1/PfpI"/>
</dbReference>
<dbReference type="EMBL" id="CP002175">
    <property type="protein sequence ID" value="ADO76644.1"/>
    <property type="molecule type" value="Genomic_DNA"/>
</dbReference>
<organism evidence="3 4">
    <name type="scientific">Halanaerobium praevalens (strain ATCC 33744 / DSM 2228 / GSL)</name>
    <dbReference type="NCBI Taxonomy" id="572479"/>
    <lineage>
        <taxon>Bacteria</taxon>
        <taxon>Bacillati</taxon>
        <taxon>Bacillota</taxon>
        <taxon>Clostridia</taxon>
        <taxon>Halanaerobiales</taxon>
        <taxon>Halanaerobiaceae</taxon>
        <taxon>Halanaerobium</taxon>
    </lineage>
</organism>
<dbReference type="PATRIC" id="fig|572479.3.peg.494"/>
<reference evidence="3 4" key="2">
    <citation type="journal article" date="2011" name="Stand. Genomic Sci.">
        <title>Complete genome sequence of the extremely halophilic Halanaerobium praevalens type strain (GSL).</title>
        <authorList>
            <person name="Ivanova N."/>
            <person name="Sikorski J."/>
            <person name="Chertkov O."/>
            <person name="Nolan M."/>
            <person name="Lucas S."/>
            <person name="Hammon N."/>
            <person name="Deshpande S."/>
            <person name="Cheng J.F."/>
            <person name="Tapia R."/>
            <person name="Han C."/>
            <person name="Goodwin L."/>
            <person name="Pitluck S."/>
            <person name="Huntemann M."/>
            <person name="Liolios K."/>
            <person name="Pagani I."/>
            <person name="Mavromatis K."/>
            <person name="Ovchinikova G."/>
            <person name="Pati A."/>
            <person name="Chen A."/>
            <person name="Palaniappan K."/>
            <person name="Land M."/>
            <person name="Hauser L."/>
            <person name="Brambilla E.M."/>
            <person name="Kannan K.P."/>
            <person name="Rohde M."/>
            <person name="Tindall B.J."/>
            <person name="Goker M."/>
            <person name="Detter J.C."/>
            <person name="Woyke T."/>
            <person name="Bristow J."/>
            <person name="Eisen J.A."/>
            <person name="Markowitz V."/>
            <person name="Hugenholtz P."/>
            <person name="Kyrpides N.C."/>
            <person name="Klenk H.P."/>
            <person name="Lapidus A."/>
        </authorList>
    </citation>
    <scope>NUCLEOTIDE SEQUENCE [LARGE SCALE GENOMIC DNA]</scope>
    <source>
        <strain evidence="4">ATCC 33744 / DSM 2228 / GSL</strain>
    </source>
</reference>
<dbReference type="STRING" id="572479.Hprae_0490"/>
<evidence type="ECO:0000256" key="1">
    <source>
        <dbReference type="ARBA" id="ARBA00022737"/>
    </source>
</evidence>
<evidence type="ECO:0000313" key="3">
    <source>
        <dbReference type="EMBL" id="ADO76644.1"/>
    </source>
</evidence>
<dbReference type="SUPFAM" id="SSF52317">
    <property type="entry name" value="Class I glutamine amidotransferase-like"/>
    <property type="match status" value="1"/>
</dbReference>
<dbReference type="Proteomes" id="UP000006866">
    <property type="component" value="Chromosome"/>
</dbReference>
<keyword evidence="4" id="KW-1185">Reference proteome</keyword>
<dbReference type="Gene3D" id="3.40.50.880">
    <property type="match status" value="1"/>
</dbReference>
<dbReference type="AlphaFoldDB" id="E3DP93"/>
<evidence type="ECO:0000313" key="4">
    <source>
        <dbReference type="Proteomes" id="UP000006866"/>
    </source>
</evidence>
<dbReference type="CDD" id="cd03135">
    <property type="entry name" value="GATase1_DJ-1"/>
    <property type="match status" value="1"/>
</dbReference>
<dbReference type="RefSeq" id="WP_014552677.1">
    <property type="nucleotide sequence ID" value="NC_017455.1"/>
</dbReference>
<dbReference type="InterPro" id="IPR029062">
    <property type="entry name" value="Class_I_gatase-like"/>
</dbReference>
<accession>E3DP93</accession>
<dbReference type="MEROPS" id="C56.001"/>
<gene>
    <name evidence="3" type="ordered locus">Hprae_0490</name>
</gene>
<dbReference type="NCBIfam" id="TIGR01383">
    <property type="entry name" value="not_thiJ"/>
    <property type="match status" value="1"/>
</dbReference>
<dbReference type="eggNOG" id="COG0693">
    <property type="taxonomic scope" value="Bacteria"/>
</dbReference>
<feature type="domain" description="DJ-1/PfpI" evidence="2">
    <location>
        <begin position="3"/>
        <end position="163"/>
    </location>
</feature>
<dbReference type="InterPro" id="IPR050325">
    <property type="entry name" value="Prot/Nucl_acid_deglycase"/>
</dbReference>
<keyword evidence="1" id="KW-0677">Repeat</keyword>
<dbReference type="PANTHER" id="PTHR48094">
    <property type="entry name" value="PROTEIN/NUCLEIC ACID DEGLYCASE DJ-1-RELATED"/>
    <property type="match status" value="1"/>
</dbReference>
<dbReference type="HOGENOM" id="CLU_000445_44_2_9"/>
<dbReference type="GO" id="GO:0005737">
    <property type="term" value="C:cytoplasm"/>
    <property type="evidence" value="ECO:0007669"/>
    <property type="project" value="UniProtKB-ARBA"/>
</dbReference>